<dbReference type="AlphaFoldDB" id="A0AAV4XQV1"/>
<reference evidence="1 2" key="1">
    <citation type="submission" date="2021-06" db="EMBL/GenBank/DDBJ databases">
        <title>Caerostris extrusa draft genome.</title>
        <authorList>
            <person name="Kono N."/>
            <person name="Arakawa K."/>
        </authorList>
    </citation>
    <scope>NUCLEOTIDE SEQUENCE [LARGE SCALE GENOMIC DNA]</scope>
</reference>
<protein>
    <submittedName>
        <fullName evidence="1">Uncharacterized protein</fullName>
    </submittedName>
</protein>
<organism evidence="1 2">
    <name type="scientific">Caerostris extrusa</name>
    <name type="common">Bark spider</name>
    <name type="synonym">Caerostris bankana</name>
    <dbReference type="NCBI Taxonomy" id="172846"/>
    <lineage>
        <taxon>Eukaryota</taxon>
        <taxon>Metazoa</taxon>
        <taxon>Ecdysozoa</taxon>
        <taxon>Arthropoda</taxon>
        <taxon>Chelicerata</taxon>
        <taxon>Arachnida</taxon>
        <taxon>Araneae</taxon>
        <taxon>Araneomorphae</taxon>
        <taxon>Entelegynae</taxon>
        <taxon>Araneoidea</taxon>
        <taxon>Araneidae</taxon>
        <taxon>Caerostris</taxon>
    </lineage>
</organism>
<proteinExistence type="predicted"/>
<dbReference type="EMBL" id="BPLR01018177">
    <property type="protein sequence ID" value="GIY97551.1"/>
    <property type="molecule type" value="Genomic_DNA"/>
</dbReference>
<evidence type="ECO:0000313" key="1">
    <source>
        <dbReference type="EMBL" id="GIY97551.1"/>
    </source>
</evidence>
<keyword evidence="2" id="KW-1185">Reference proteome</keyword>
<comment type="caution">
    <text evidence="1">The sequence shown here is derived from an EMBL/GenBank/DDBJ whole genome shotgun (WGS) entry which is preliminary data.</text>
</comment>
<dbReference type="Proteomes" id="UP001054945">
    <property type="component" value="Unassembled WGS sequence"/>
</dbReference>
<accession>A0AAV4XQV1</accession>
<evidence type="ECO:0000313" key="2">
    <source>
        <dbReference type="Proteomes" id="UP001054945"/>
    </source>
</evidence>
<sequence length="117" mass="13532">MQEVSSVNCSTMPIAETEELILEGIIAFHFKKLKCRYRRSPRGGIVFEKSFLPRRPGNSFLRICSQNCRTNDGALLVRKTKFRCKWRVTFYVITGEHRLFKDIIESGIISLSEFGLL</sequence>
<gene>
    <name evidence="1" type="ORF">CEXT_448151</name>
</gene>
<name>A0AAV4XQV1_CAEEX</name>